<sequence length="537" mass="58860">MILPHLPSSLTARKVTPLASVLGSTLLAMTLITPAAPVEARTLTLAIGDGPTEGFDPVMGWSHTGNPLFQSTLIQRTHDFSYENELIENYQISQDGKTWTITLKPDRLFSDGSPLTSKDVAYTFNAAKASAGKVNMGRFVSAETPDAQTVVLHLSAPQSTFINVLASLGIVPAGKHGSDYAFHPIGSGPYTLVSYQPGQQMIMEANPHYQGKKNDFDKVVLLFMDEDSAYAAAQTGQLDLVKIPQSLASVPVSGMKLLSHKSADNRGIMFPMVKAGAKDKDGNPIGNDVTADVAIRKAINYVINRQQLADQLLEGHAVPAFSAVYGLPWDAPDVAFKDGDVKKAIDILEQAGWKDTDGDGVREKDGVRAELTLWYTAGDTTRREISQAVREMVKPLGISMNLRSGSWDEVSRYMHANPVLFGWGSLDPSELYNHYHSSKRGVEFFNPGYYSNPAVDKQLDLAMNTPDWKTARSYWQQVNWNGNAGVGIQGDAAWAWLLNLQHTYLANPCLDMGNVPTEPHAYWSVLGNITEWKWTCQ</sequence>
<dbReference type="Pfam" id="PF00496">
    <property type="entry name" value="SBP_bac_5"/>
    <property type="match status" value="1"/>
</dbReference>
<dbReference type="PANTHER" id="PTHR30290">
    <property type="entry name" value="PERIPLASMIC BINDING COMPONENT OF ABC TRANSPORTER"/>
    <property type="match status" value="1"/>
</dbReference>
<reference evidence="5" key="1">
    <citation type="submission" date="2021-03" db="EMBL/GenBank/DDBJ databases">
        <title>Plesiomonas shigelloides zfcc0051, isolated from zebrafish feces.</title>
        <authorList>
            <person name="Vanderhoek Z."/>
            <person name="Gaulke C."/>
        </authorList>
    </citation>
    <scope>NUCLEOTIDE SEQUENCE</scope>
    <source>
        <strain evidence="5">Zfcc0051</strain>
    </source>
</reference>
<dbReference type="InterPro" id="IPR000914">
    <property type="entry name" value="SBP_5_dom"/>
</dbReference>
<dbReference type="SUPFAM" id="SSF53850">
    <property type="entry name" value="Periplasmic binding protein-like II"/>
    <property type="match status" value="1"/>
</dbReference>
<feature type="domain" description="Solute-binding protein family 5" evidence="4">
    <location>
        <begin position="83"/>
        <end position="438"/>
    </location>
</feature>
<dbReference type="PIRSF" id="PIRSF002741">
    <property type="entry name" value="MppA"/>
    <property type="match status" value="1"/>
</dbReference>
<dbReference type="EMBL" id="JAFNAA010000015">
    <property type="protein sequence ID" value="MBO1109136.1"/>
    <property type="molecule type" value="Genomic_DNA"/>
</dbReference>
<dbReference type="Gene3D" id="3.10.105.10">
    <property type="entry name" value="Dipeptide-binding Protein, Domain 3"/>
    <property type="match status" value="1"/>
</dbReference>
<proteinExistence type="inferred from homology"/>
<keyword evidence="2" id="KW-0813">Transport</keyword>
<evidence type="ECO:0000256" key="2">
    <source>
        <dbReference type="ARBA" id="ARBA00022448"/>
    </source>
</evidence>
<dbReference type="Proteomes" id="UP000664658">
    <property type="component" value="Unassembled WGS sequence"/>
</dbReference>
<name>A0A8I2B3T2_PLESH</name>
<comment type="similarity">
    <text evidence="1">Belongs to the bacterial solute-binding protein 5 family.</text>
</comment>
<organism evidence="5 6">
    <name type="scientific">Plesiomonas shigelloides</name>
    <name type="common">Aeromonas shigelloides</name>
    <dbReference type="NCBI Taxonomy" id="703"/>
    <lineage>
        <taxon>Bacteria</taxon>
        <taxon>Pseudomonadati</taxon>
        <taxon>Pseudomonadota</taxon>
        <taxon>Gammaproteobacteria</taxon>
        <taxon>Enterobacterales</taxon>
        <taxon>Enterobacteriaceae</taxon>
        <taxon>Plesiomonas</taxon>
    </lineage>
</organism>
<dbReference type="GO" id="GO:0015833">
    <property type="term" value="P:peptide transport"/>
    <property type="evidence" value="ECO:0007669"/>
    <property type="project" value="TreeGrafter"/>
</dbReference>
<dbReference type="AlphaFoldDB" id="A0A8I2B3T2"/>
<dbReference type="PANTHER" id="PTHR30290:SF9">
    <property type="entry name" value="OLIGOPEPTIDE-BINDING PROTEIN APPA"/>
    <property type="match status" value="1"/>
</dbReference>
<dbReference type="GO" id="GO:1904680">
    <property type="term" value="F:peptide transmembrane transporter activity"/>
    <property type="evidence" value="ECO:0007669"/>
    <property type="project" value="TreeGrafter"/>
</dbReference>
<dbReference type="CDD" id="cd08518">
    <property type="entry name" value="PBP2_NikA_DppA_OppA_like_19"/>
    <property type="match status" value="1"/>
</dbReference>
<dbReference type="Gene3D" id="3.40.190.10">
    <property type="entry name" value="Periplasmic binding protein-like II"/>
    <property type="match status" value="1"/>
</dbReference>
<evidence type="ECO:0000259" key="4">
    <source>
        <dbReference type="Pfam" id="PF00496"/>
    </source>
</evidence>
<evidence type="ECO:0000256" key="3">
    <source>
        <dbReference type="ARBA" id="ARBA00022729"/>
    </source>
</evidence>
<dbReference type="FunFam" id="3.10.105.10:FF:000009">
    <property type="entry name" value="ABC transporter substrate-binding protein"/>
    <property type="match status" value="1"/>
</dbReference>
<gene>
    <name evidence="5" type="ORF">J2R62_13120</name>
</gene>
<comment type="caution">
    <text evidence="5">The sequence shown here is derived from an EMBL/GenBank/DDBJ whole genome shotgun (WGS) entry which is preliminary data.</text>
</comment>
<evidence type="ECO:0000313" key="6">
    <source>
        <dbReference type="Proteomes" id="UP000664658"/>
    </source>
</evidence>
<accession>A0A8I2B3T2</accession>
<evidence type="ECO:0000256" key="1">
    <source>
        <dbReference type="ARBA" id="ARBA00005695"/>
    </source>
</evidence>
<dbReference type="InterPro" id="IPR030678">
    <property type="entry name" value="Peptide/Ni-bd"/>
</dbReference>
<protein>
    <submittedName>
        <fullName evidence="5">ABC transporter substrate-binding protein</fullName>
    </submittedName>
</protein>
<dbReference type="InterPro" id="IPR039424">
    <property type="entry name" value="SBP_5"/>
</dbReference>
<evidence type="ECO:0000313" key="5">
    <source>
        <dbReference type="EMBL" id="MBO1109136.1"/>
    </source>
</evidence>
<keyword evidence="3" id="KW-0732">Signal</keyword>
<dbReference type="GO" id="GO:0030288">
    <property type="term" value="C:outer membrane-bounded periplasmic space"/>
    <property type="evidence" value="ECO:0007669"/>
    <property type="project" value="UniProtKB-ARBA"/>
</dbReference>
<dbReference type="GO" id="GO:0043190">
    <property type="term" value="C:ATP-binding cassette (ABC) transporter complex"/>
    <property type="evidence" value="ECO:0007669"/>
    <property type="project" value="InterPro"/>
</dbReference>